<evidence type="ECO:0000313" key="12">
    <source>
        <dbReference type="EMBL" id="CAG5130609.1"/>
    </source>
</evidence>
<dbReference type="FunFam" id="1.10.510.10:FF:000006">
    <property type="entry name" value="Serine/threonine-protein kinase WNK1 isoform 2"/>
    <property type="match status" value="1"/>
</dbReference>
<feature type="domain" description="Protein kinase" evidence="11">
    <location>
        <begin position="409"/>
        <end position="668"/>
    </location>
</feature>
<comment type="catalytic activity">
    <reaction evidence="8">
        <text>L-threonyl-[protein] + ATP = O-phospho-L-threonyl-[protein] + ADP + H(+)</text>
        <dbReference type="Rhea" id="RHEA:46608"/>
        <dbReference type="Rhea" id="RHEA-COMP:11060"/>
        <dbReference type="Rhea" id="RHEA-COMP:11605"/>
        <dbReference type="ChEBI" id="CHEBI:15378"/>
        <dbReference type="ChEBI" id="CHEBI:30013"/>
        <dbReference type="ChEBI" id="CHEBI:30616"/>
        <dbReference type="ChEBI" id="CHEBI:61977"/>
        <dbReference type="ChEBI" id="CHEBI:456216"/>
        <dbReference type="EC" id="2.7.11.1"/>
    </reaction>
</comment>
<feature type="compositionally biased region" description="Polar residues" evidence="10">
    <location>
        <begin position="191"/>
        <end position="204"/>
    </location>
</feature>
<dbReference type="Pfam" id="PF12202">
    <property type="entry name" value="OSR1_C"/>
    <property type="match status" value="1"/>
</dbReference>
<dbReference type="Gene3D" id="1.10.510.10">
    <property type="entry name" value="Transferase(Phosphotransferase) domain 1"/>
    <property type="match status" value="1"/>
</dbReference>
<comment type="caution">
    <text evidence="12">The sequence shown here is derived from an EMBL/GenBank/DDBJ whole genome shotgun (WGS) entry which is preliminary data.</text>
</comment>
<feature type="region of interest" description="Disordered" evidence="10">
    <location>
        <begin position="791"/>
        <end position="813"/>
    </location>
</feature>
<evidence type="ECO:0000256" key="7">
    <source>
        <dbReference type="ARBA" id="ARBA00022840"/>
    </source>
</evidence>
<dbReference type="InterPro" id="IPR024678">
    <property type="entry name" value="Kinase_OSR1/WNK_CCT"/>
</dbReference>
<sequence length="813" mass="90603">MSKSYVKRAMNGDATEERKKSPSRINKRPPQNHHFQDVDTAIRLKKSDRSEKSEVIVDKNKKQLVNEQLNEVKDISSSLVRPRSANTRRCISDSISVSAVNSELELHSSITRKPTGKTTYKLTPLVPTPIPSKHGVTAIRASIEDQSNNLDKKETQLGVGDNSDLGSSKASEKERKCSNSVSPQKLEPVNRTMQGSKGISPQGISSKDAKDVSDVSHNVNSEVSNSKSVESNVKSVQNVTKTECNASVQNVGVKADTVIKASDSNKDIKGTNAVQVQGEASGVQQGKEDDAAVGLNKSHVVINAQPTKEVDSEHDANVKKKEDEVDAAAGLNKSHAVTNAQPTKEVNSEHDANVKKKEDEVDAAAGLNKSHAVTNAHPTKEAESEHEAKAKKKEEDVRQPRMSPDHRFMKLDEEVGRGAFKTVHKGLEIDTGVHVAWCELQDKRWGKSDRKRFKEEAEMLKELQHPNILRFFDYWEEEGSHRQKIIVLITELMTSGTLKTYLGRFKKLNLKVLKNWCRQILKGLLYLHTRTPPIIHRDLKCDNIFITGTTGSVKIGDLGLATLKNNSFAKSVIGTPEFMAPEMYEEHYDEAVDVYAFGMCMLEMASSEYPYKECHNPGQIYRKVTTGVYPEALDKVKDPEIHGIIEGCIRTKKEERLTVKDLLAHDFFLEDTGLLVEFLGIEDELADAQVIPLRLRVVDAKKRRDTHKENEAIQFEFDLSKDQPEEIAADLVKSGFLLDDDKRIVAKQIRDRIAQVLKSREKKPVPEVIPVQHHALQTPVPGQVPVAHHTIQTSQPPSSTSVPQISQVATQLH</sequence>
<feature type="compositionally biased region" description="Basic and acidic residues" evidence="10">
    <location>
        <begin position="378"/>
        <end position="403"/>
    </location>
</feature>
<feature type="region of interest" description="Disordered" evidence="10">
    <location>
        <begin position="329"/>
        <end position="403"/>
    </location>
</feature>
<dbReference type="InterPro" id="IPR008271">
    <property type="entry name" value="Ser/Thr_kinase_AS"/>
</dbReference>
<evidence type="ECO:0000256" key="8">
    <source>
        <dbReference type="ARBA" id="ARBA00047899"/>
    </source>
</evidence>
<feature type="region of interest" description="Disordered" evidence="10">
    <location>
        <begin position="1"/>
        <end position="55"/>
    </location>
</feature>
<dbReference type="EMBL" id="CAJHNH020004135">
    <property type="protein sequence ID" value="CAG5130609.1"/>
    <property type="molecule type" value="Genomic_DNA"/>
</dbReference>
<feature type="compositionally biased region" description="Basic residues" evidence="10">
    <location>
        <begin position="21"/>
        <end position="31"/>
    </location>
</feature>
<feature type="compositionally biased region" description="Basic and acidic residues" evidence="10">
    <location>
        <begin position="34"/>
        <end position="55"/>
    </location>
</feature>
<evidence type="ECO:0000256" key="3">
    <source>
        <dbReference type="ARBA" id="ARBA00022527"/>
    </source>
</evidence>
<dbReference type="GO" id="GO:0005524">
    <property type="term" value="F:ATP binding"/>
    <property type="evidence" value="ECO:0007669"/>
    <property type="project" value="UniProtKB-KW"/>
</dbReference>
<dbReference type="PANTHER" id="PTHR13902">
    <property type="entry name" value="SERINE/THREONINE-PROTEIN KINASE WNK WITH NO LYSINE -RELATED"/>
    <property type="match status" value="1"/>
</dbReference>
<gene>
    <name evidence="12" type="ORF">CUNI_LOCUS16167</name>
</gene>
<evidence type="ECO:0000313" key="13">
    <source>
        <dbReference type="Proteomes" id="UP000678393"/>
    </source>
</evidence>
<keyword evidence="4" id="KW-0808">Transferase</keyword>
<reference evidence="12" key="1">
    <citation type="submission" date="2021-04" db="EMBL/GenBank/DDBJ databases">
        <authorList>
            <consortium name="Molecular Ecology Group"/>
        </authorList>
    </citation>
    <scope>NUCLEOTIDE SEQUENCE</scope>
</reference>
<feature type="region of interest" description="Disordered" evidence="10">
    <location>
        <begin position="144"/>
        <end position="230"/>
    </location>
</feature>
<keyword evidence="6" id="KW-0418">Kinase</keyword>
<dbReference type="InterPro" id="IPR011009">
    <property type="entry name" value="Kinase-like_dom_sf"/>
</dbReference>
<feature type="non-terminal residue" evidence="12">
    <location>
        <position position="1"/>
    </location>
</feature>
<feature type="compositionally biased region" description="Polar residues" evidence="10">
    <location>
        <begin position="335"/>
        <end position="345"/>
    </location>
</feature>
<dbReference type="OrthoDB" id="4062651at2759"/>
<dbReference type="PROSITE" id="PS00108">
    <property type="entry name" value="PROTEIN_KINASE_ST"/>
    <property type="match status" value="1"/>
</dbReference>
<keyword evidence="13" id="KW-1185">Reference proteome</keyword>
<evidence type="ECO:0000256" key="10">
    <source>
        <dbReference type="SAM" id="MobiDB-lite"/>
    </source>
</evidence>
<dbReference type="InterPro" id="IPR000719">
    <property type="entry name" value="Prot_kinase_dom"/>
</dbReference>
<evidence type="ECO:0000256" key="2">
    <source>
        <dbReference type="ARBA" id="ARBA00012513"/>
    </source>
</evidence>
<keyword evidence="5" id="KW-0547">Nucleotide-binding</keyword>
<dbReference type="CDD" id="cd13983">
    <property type="entry name" value="STKc_WNK"/>
    <property type="match status" value="1"/>
</dbReference>
<dbReference type="GO" id="GO:0004674">
    <property type="term" value="F:protein serine/threonine kinase activity"/>
    <property type="evidence" value="ECO:0007669"/>
    <property type="project" value="UniProtKB-KW"/>
</dbReference>
<name>A0A8S3ZMK1_9EUPU</name>
<feature type="compositionally biased region" description="Low complexity" evidence="10">
    <location>
        <begin position="215"/>
        <end position="230"/>
    </location>
</feature>
<proteinExistence type="predicted"/>
<protein>
    <recommendedName>
        <fullName evidence="2">non-specific serine/threonine protein kinase</fullName>
        <ecNumber evidence="2">2.7.11.1</ecNumber>
    </recommendedName>
</protein>
<evidence type="ECO:0000256" key="5">
    <source>
        <dbReference type="ARBA" id="ARBA00022741"/>
    </source>
</evidence>
<dbReference type="InterPro" id="IPR050588">
    <property type="entry name" value="WNK_Ser-Thr_kinase"/>
</dbReference>
<evidence type="ECO:0000259" key="11">
    <source>
        <dbReference type="PROSITE" id="PS50011"/>
    </source>
</evidence>
<dbReference type="PROSITE" id="PS50011">
    <property type="entry name" value="PROTEIN_KINASE_DOM"/>
    <property type="match status" value="1"/>
</dbReference>
<keyword evidence="3" id="KW-0723">Serine/threonine-protein kinase</keyword>
<evidence type="ECO:0000256" key="1">
    <source>
        <dbReference type="ARBA" id="ARBA00001946"/>
    </source>
</evidence>
<keyword evidence="7" id="KW-0067">ATP-binding</keyword>
<dbReference type="Gene3D" id="3.30.200.20">
    <property type="entry name" value="Phosphorylase Kinase, domain 1"/>
    <property type="match status" value="1"/>
</dbReference>
<accession>A0A8S3ZMK1</accession>
<evidence type="ECO:0000256" key="6">
    <source>
        <dbReference type="ARBA" id="ARBA00022777"/>
    </source>
</evidence>
<dbReference type="SMART" id="SM00220">
    <property type="entry name" value="S_TKc"/>
    <property type="match status" value="1"/>
</dbReference>
<evidence type="ECO:0000256" key="4">
    <source>
        <dbReference type="ARBA" id="ARBA00022679"/>
    </source>
</evidence>
<comment type="cofactor">
    <cofactor evidence="1">
        <name>Mg(2+)</name>
        <dbReference type="ChEBI" id="CHEBI:18420"/>
    </cofactor>
</comment>
<organism evidence="12 13">
    <name type="scientific">Candidula unifasciata</name>
    <dbReference type="NCBI Taxonomy" id="100452"/>
    <lineage>
        <taxon>Eukaryota</taxon>
        <taxon>Metazoa</taxon>
        <taxon>Spiralia</taxon>
        <taxon>Lophotrochozoa</taxon>
        <taxon>Mollusca</taxon>
        <taxon>Gastropoda</taxon>
        <taxon>Heterobranchia</taxon>
        <taxon>Euthyneura</taxon>
        <taxon>Panpulmonata</taxon>
        <taxon>Eupulmonata</taxon>
        <taxon>Stylommatophora</taxon>
        <taxon>Helicina</taxon>
        <taxon>Helicoidea</taxon>
        <taxon>Geomitridae</taxon>
        <taxon>Candidula</taxon>
    </lineage>
</organism>
<feature type="compositionally biased region" description="Basic and acidic residues" evidence="10">
    <location>
        <begin position="346"/>
        <end position="359"/>
    </location>
</feature>
<evidence type="ECO:0000256" key="9">
    <source>
        <dbReference type="ARBA" id="ARBA00048679"/>
    </source>
</evidence>
<dbReference type="EC" id="2.7.11.1" evidence="2"/>
<dbReference type="FunFam" id="3.30.200.20:FF:000494">
    <property type="entry name" value="serine/threonine-protein kinase WNK2 isoform X2"/>
    <property type="match status" value="1"/>
</dbReference>
<comment type="catalytic activity">
    <reaction evidence="9">
        <text>L-seryl-[protein] + ATP = O-phospho-L-seryl-[protein] + ADP + H(+)</text>
        <dbReference type="Rhea" id="RHEA:17989"/>
        <dbReference type="Rhea" id="RHEA-COMP:9863"/>
        <dbReference type="Rhea" id="RHEA-COMP:11604"/>
        <dbReference type="ChEBI" id="CHEBI:15378"/>
        <dbReference type="ChEBI" id="CHEBI:29999"/>
        <dbReference type="ChEBI" id="CHEBI:30616"/>
        <dbReference type="ChEBI" id="CHEBI:83421"/>
        <dbReference type="ChEBI" id="CHEBI:456216"/>
        <dbReference type="EC" id="2.7.11.1"/>
    </reaction>
</comment>
<dbReference type="SUPFAM" id="SSF56112">
    <property type="entry name" value="Protein kinase-like (PK-like)"/>
    <property type="match status" value="1"/>
</dbReference>
<dbReference type="Proteomes" id="UP000678393">
    <property type="component" value="Unassembled WGS sequence"/>
</dbReference>
<dbReference type="Pfam" id="PF00069">
    <property type="entry name" value="Pkinase"/>
    <property type="match status" value="1"/>
</dbReference>
<dbReference type="AlphaFoldDB" id="A0A8S3ZMK1"/>
<dbReference type="Gene3D" id="3.10.20.90">
    <property type="entry name" value="Phosphatidylinositol 3-kinase Catalytic Subunit, Chain A, domain 1"/>
    <property type="match status" value="1"/>
</dbReference>